<feature type="active site" evidence="9">
    <location>
        <position position="295"/>
    </location>
</feature>
<dbReference type="PANTHER" id="PTHR30349">
    <property type="entry name" value="PHAGE INTEGRASE-RELATED"/>
    <property type="match status" value="1"/>
</dbReference>
<dbReference type="Pfam" id="PF00589">
    <property type="entry name" value="Phage_integrase"/>
    <property type="match status" value="1"/>
</dbReference>
<evidence type="ECO:0000256" key="8">
    <source>
        <dbReference type="ARBA" id="ARBA00023306"/>
    </source>
</evidence>
<comment type="similarity">
    <text evidence="9">Belongs to the 'phage' integrase family. XerC subfamily.</text>
</comment>
<dbReference type="InterPro" id="IPR004107">
    <property type="entry name" value="Integrase_SAM-like_N"/>
</dbReference>
<protein>
    <recommendedName>
        <fullName evidence="9">Tyrosine recombinase XerC</fullName>
    </recommendedName>
</protein>
<name>A0A6M8J2W1_9ACTN</name>
<evidence type="ECO:0000259" key="12">
    <source>
        <dbReference type="PROSITE" id="PS51900"/>
    </source>
</evidence>
<dbReference type="Gene3D" id="1.10.443.10">
    <property type="entry name" value="Intergrase catalytic core"/>
    <property type="match status" value="1"/>
</dbReference>
<dbReference type="GO" id="GO:0007059">
    <property type="term" value="P:chromosome segregation"/>
    <property type="evidence" value="ECO:0007669"/>
    <property type="project" value="UniProtKB-UniRule"/>
</dbReference>
<accession>A0A6M8J2W1</accession>
<dbReference type="InterPro" id="IPR010998">
    <property type="entry name" value="Integrase_recombinase_N"/>
</dbReference>
<dbReference type="GO" id="GO:0005737">
    <property type="term" value="C:cytoplasm"/>
    <property type="evidence" value="ECO:0007669"/>
    <property type="project" value="UniProtKB-SubCell"/>
</dbReference>
<evidence type="ECO:0000256" key="2">
    <source>
        <dbReference type="ARBA" id="ARBA00022490"/>
    </source>
</evidence>
<feature type="active site" description="O-(3'-phospho-DNA)-tyrosine intermediate" evidence="9">
    <location>
        <position position="330"/>
    </location>
</feature>
<evidence type="ECO:0000256" key="3">
    <source>
        <dbReference type="ARBA" id="ARBA00022618"/>
    </source>
</evidence>
<evidence type="ECO:0000256" key="7">
    <source>
        <dbReference type="ARBA" id="ARBA00023172"/>
    </source>
</evidence>
<sequence length="349" mass="38157">MVPAADGRAPSVRDGAEADAPAVGPEKRAAVPLDPPHPRALCSENSFDCLAQGYCAMLSRERTRSAHTVRAARTDLEAYGRWCVREGRDVTSLTHRDIRSYLAFLDQARYARATIARALSTIRGFHRWLFDGGHAQSDAASFMQGPRASRHLPAVMRPAQAALLLDAHRVDPLPVAPTREEAIALRDWAILEFLYASGARVGEVSSLRTDALDLPHGQAKVMGKGSKERIVPLHDLCLDALMSYRRLGRPVLVAGRDEPWLFLSSRGGRMSTDALRKMFKKALARAGLPGHFSPHALRHSFATDVLAGGADLRSVQELLGHASLSTTQVYTHLTPEGLQSVHRQAHPRA</sequence>
<dbReference type="GO" id="GO:0051301">
    <property type="term" value="P:cell division"/>
    <property type="evidence" value="ECO:0007669"/>
    <property type="project" value="UniProtKB-KW"/>
</dbReference>
<dbReference type="PROSITE" id="PS51898">
    <property type="entry name" value="TYR_RECOMBINASE"/>
    <property type="match status" value="1"/>
</dbReference>
<dbReference type="InterPro" id="IPR011010">
    <property type="entry name" value="DNA_brk_join_enz"/>
</dbReference>
<evidence type="ECO:0000256" key="6">
    <source>
        <dbReference type="ARBA" id="ARBA00023125"/>
    </source>
</evidence>
<dbReference type="Proteomes" id="UP000503297">
    <property type="component" value="Chromosome"/>
</dbReference>
<keyword evidence="8 9" id="KW-0131">Cell cycle</keyword>
<keyword evidence="7 9" id="KW-0233">DNA recombination</keyword>
<dbReference type="PANTHER" id="PTHR30349:SF77">
    <property type="entry name" value="TYROSINE RECOMBINASE XERC"/>
    <property type="match status" value="1"/>
</dbReference>
<keyword evidence="4 9" id="KW-0159">Chromosome partition</keyword>
<dbReference type="InterPro" id="IPR044068">
    <property type="entry name" value="CB"/>
</dbReference>
<feature type="active site" evidence="9">
    <location>
        <position position="200"/>
    </location>
</feature>
<reference evidence="14" key="1">
    <citation type="submission" date="2020-05" db="EMBL/GenBank/DDBJ databases">
        <title>Novel species in genus Nocardioides.</title>
        <authorList>
            <person name="Zhang G."/>
        </authorList>
    </citation>
    <scope>NUCLEOTIDE SEQUENCE [LARGE SCALE GENOMIC DNA]</scope>
    <source>
        <strain evidence="14">zg-1050</strain>
    </source>
</reference>
<dbReference type="Pfam" id="PF02899">
    <property type="entry name" value="Phage_int_SAM_1"/>
    <property type="match status" value="1"/>
</dbReference>
<feature type="active site" evidence="9">
    <location>
        <position position="298"/>
    </location>
</feature>
<evidence type="ECO:0000256" key="5">
    <source>
        <dbReference type="ARBA" id="ARBA00022908"/>
    </source>
</evidence>
<comment type="function">
    <text evidence="9">Site-specific tyrosine recombinase, which acts by catalyzing the cutting and rejoining of the recombining DNA molecules. The XerC-XerD complex is essential to convert dimers of the bacterial chromosome into monomers to permit their segregation at cell division. It also contributes to the segregational stability of plasmids.</text>
</comment>
<evidence type="ECO:0000256" key="1">
    <source>
        <dbReference type="ARBA" id="ARBA00004496"/>
    </source>
</evidence>
<evidence type="ECO:0000256" key="10">
    <source>
        <dbReference type="SAM" id="MobiDB-lite"/>
    </source>
</evidence>
<comment type="subunit">
    <text evidence="9">Forms a cyclic heterotetrameric complex composed of two molecules of XerC and two molecules of XerD.</text>
</comment>
<dbReference type="NCBIfam" id="NF001399">
    <property type="entry name" value="PRK00283.1"/>
    <property type="match status" value="1"/>
</dbReference>
<evidence type="ECO:0000313" key="14">
    <source>
        <dbReference type="Proteomes" id="UP000503297"/>
    </source>
</evidence>
<dbReference type="Gene3D" id="1.10.150.130">
    <property type="match status" value="1"/>
</dbReference>
<dbReference type="GO" id="GO:0006313">
    <property type="term" value="P:DNA transposition"/>
    <property type="evidence" value="ECO:0007669"/>
    <property type="project" value="UniProtKB-UniRule"/>
</dbReference>
<dbReference type="GO" id="GO:0009037">
    <property type="term" value="F:tyrosine-based site-specific recombinase activity"/>
    <property type="evidence" value="ECO:0007669"/>
    <property type="project" value="UniProtKB-UniRule"/>
</dbReference>
<organism evidence="13 14">
    <name type="scientific">Berryella wangjianweii</name>
    <dbReference type="NCBI Taxonomy" id="2734634"/>
    <lineage>
        <taxon>Bacteria</taxon>
        <taxon>Bacillati</taxon>
        <taxon>Actinomycetota</taxon>
        <taxon>Coriobacteriia</taxon>
        <taxon>Eggerthellales</taxon>
        <taxon>Eggerthellaceae</taxon>
        <taxon>Berryella</taxon>
    </lineage>
</organism>
<keyword evidence="6 9" id="KW-0238">DNA-binding</keyword>
<dbReference type="InterPro" id="IPR002104">
    <property type="entry name" value="Integrase_catalytic"/>
</dbReference>
<gene>
    <name evidence="9" type="primary">xerC</name>
    <name evidence="13" type="ORF">HLV38_00805</name>
</gene>
<feature type="active site" evidence="9">
    <location>
        <position position="321"/>
    </location>
</feature>
<dbReference type="EMBL" id="CP053716">
    <property type="protein sequence ID" value="QKF07957.1"/>
    <property type="molecule type" value="Genomic_DNA"/>
</dbReference>
<dbReference type="GO" id="GO:0003677">
    <property type="term" value="F:DNA binding"/>
    <property type="evidence" value="ECO:0007669"/>
    <property type="project" value="UniProtKB-UniRule"/>
</dbReference>
<evidence type="ECO:0000313" key="13">
    <source>
        <dbReference type="EMBL" id="QKF07957.1"/>
    </source>
</evidence>
<evidence type="ECO:0000256" key="4">
    <source>
        <dbReference type="ARBA" id="ARBA00022829"/>
    </source>
</evidence>
<feature type="active site" evidence="9">
    <location>
        <position position="224"/>
    </location>
</feature>
<dbReference type="CDD" id="cd00798">
    <property type="entry name" value="INT_XerDC_C"/>
    <property type="match status" value="1"/>
</dbReference>
<keyword evidence="3 9" id="KW-0132">Cell division</keyword>
<dbReference type="SUPFAM" id="SSF56349">
    <property type="entry name" value="DNA breaking-rejoining enzymes"/>
    <property type="match status" value="1"/>
</dbReference>
<dbReference type="PROSITE" id="PS51900">
    <property type="entry name" value="CB"/>
    <property type="match status" value="1"/>
</dbReference>
<keyword evidence="5 9" id="KW-0229">DNA integration</keyword>
<evidence type="ECO:0000259" key="11">
    <source>
        <dbReference type="PROSITE" id="PS51898"/>
    </source>
</evidence>
<feature type="domain" description="Core-binding (CB)" evidence="12">
    <location>
        <begin position="45"/>
        <end position="130"/>
    </location>
</feature>
<proteinExistence type="inferred from homology"/>
<dbReference type="AlphaFoldDB" id="A0A6M8J2W1"/>
<keyword evidence="2 9" id="KW-0963">Cytoplasm</keyword>
<dbReference type="InterPro" id="IPR023009">
    <property type="entry name" value="Tyrosine_recombinase_XerC/XerD"/>
</dbReference>
<feature type="region of interest" description="Disordered" evidence="10">
    <location>
        <begin position="1"/>
        <end position="35"/>
    </location>
</feature>
<dbReference type="InterPro" id="IPR013762">
    <property type="entry name" value="Integrase-like_cat_sf"/>
</dbReference>
<keyword evidence="14" id="KW-1185">Reference proteome</keyword>
<evidence type="ECO:0000256" key="9">
    <source>
        <dbReference type="HAMAP-Rule" id="MF_01808"/>
    </source>
</evidence>
<feature type="domain" description="Tyr recombinase" evidence="11">
    <location>
        <begin position="151"/>
        <end position="343"/>
    </location>
</feature>
<comment type="subcellular location">
    <subcellularLocation>
        <location evidence="1 9">Cytoplasm</location>
    </subcellularLocation>
</comment>
<dbReference type="KEGG" id="bwa:HLV38_00805"/>
<dbReference type="InterPro" id="IPR050090">
    <property type="entry name" value="Tyrosine_recombinase_XerCD"/>
</dbReference>
<dbReference type="HAMAP" id="MF_01808">
    <property type="entry name" value="Recomb_XerC_XerD"/>
    <property type="match status" value="1"/>
</dbReference>